<feature type="chain" id="PRO_5011448064" description="TrbC/VIRB2 family protein" evidence="2">
    <location>
        <begin position="27"/>
        <end position="103"/>
    </location>
</feature>
<gene>
    <name evidence="3" type="ORF">SAMN05661086_03641</name>
</gene>
<feature type="transmembrane region" description="Helical" evidence="1">
    <location>
        <begin position="67"/>
        <end position="83"/>
    </location>
</feature>
<keyword evidence="1" id="KW-0472">Membrane</keyword>
<evidence type="ECO:0000256" key="2">
    <source>
        <dbReference type="SAM" id="SignalP"/>
    </source>
</evidence>
<evidence type="ECO:0008006" key="5">
    <source>
        <dbReference type="Google" id="ProtNLM"/>
    </source>
</evidence>
<accession>A0A1I6LX87</accession>
<evidence type="ECO:0000256" key="1">
    <source>
        <dbReference type="SAM" id="Phobius"/>
    </source>
</evidence>
<dbReference type="InterPro" id="IPR049746">
    <property type="entry name" value="TcpD-like_C"/>
</dbReference>
<proteinExistence type="predicted"/>
<keyword evidence="2" id="KW-0732">Signal</keyword>
<keyword evidence="1" id="KW-0812">Transmembrane</keyword>
<dbReference type="EMBL" id="FOYZ01000023">
    <property type="protein sequence ID" value="SFS08043.1"/>
    <property type="molecule type" value="Genomic_DNA"/>
</dbReference>
<dbReference type="RefSeq" id="WP_092564243.1">
    <property type="nucleotide sequence ID" value="NZ_FOYZ01000023.1"/>
</dbReference>
<keyword evidence="4" id="KW-1185">Reference proteome</keyword>
<protein>
    <recommendedName>
        <fullName evidence="5">TrbC/VIRB2 family protein</fullName>
    </recommendedName>
</protein>
<organism evidence="3 4">
    <name type="scientific">Anaeromicropila populeti</name>
    <dbReference type="NCBI Taxonomy" id="37658"/>
    <lineage>
        <taxon>Bacteria</taxon>
        <taxon>Bacillati</taxon>
        <taxon>Bacillota</taxon>
        <taxon>Clostridia</taxon>
        <taxon>Lachnospirales</taxon>
        <taxon>Lachnospiraceae</taxon>
        <taxon>Anaeromicropila</taxon>
    </lineage>
</organism>
<sequence>MKRKIIRAAMLLCMLCMYCVNTAVVAATTATNYGKNAGEWATEQLFWVGIIAVVIVLVGCLLKRSYVGSIITVVAGGIILYFIRNPEKISDIGESLWKIVSGG</sequence>
<name>A0A1I6LX87_9FIRM</name>
<reference evidence="3 4" key="1">
    <citation type="submission" date="2016-10" db="EMBL/GenBank/DDBJ databases">
        <authorList>
            <person name="de Groot N.N."/>
        </authorList>
    </citation>
    <scope>NUCLEOTIDE SEQUENCE [LARGE SCALE GENOMIC DNA]</scope>
    <source>
        <strain evidence="3 4">743A</strain>
    </source>
</reference>
<dbReference type="STRING" id="37658.SAMN05661086_03641"/>
<feature type="transmembrane region" description="Helical" evidence="1">
    <location>
        <begin position="45"/>
        <end position="62"/>
    </location>
</feature>
<dbReference type="AlphaFoldDB" id="A0A1I6LX87"/>
<feature type="signal peptide" evidence="2">
    <location>
        <begin position="1"/>
        <end position="26"/>
    </location>
</feature>
<evidence type="ECO:0000313" key="4">
    <source>
        <dbReference type="Proteomes" id="UP000199659"/>
    </source>
</evidence>
<evidence type="ECO:0000313" key="3">
    <source>
        <dbReference type="EMBL" id="SFS08043.1"/>
    </source>
</evidence>
<dbReference type="Proteomes" id="UP000199659">
    <property type="component" value="Unassembled WGS sequence"/>
</dbReference>
<dbReference type="NCBIfam" id="NF040686">
    <property type="entry name" value="TcpD_dom"/>
    <property type="match status" value="1"/>
</dbReference>
<keyword evidence="1" id="KW-1133">Transmembrane helix</keyword>